<name>A0AAV1XWP9_LUPLU</name>
<dbReference type="FunFam" id="1.10.510.10:FF:001964">
    <property type="entry name" value="Uncharacterized protein"/>
    <property type="match status" value="1"/>
</dbReference>
<evidence type="ECO:0000256" key="12">
    <source>
        <dbReference type="SAM" id="MobiDB-lite"/>
    </source>
</evidence>
<dbReference type="GO" id="GO:0005524">
    <property type="term" value="F:ATP binding"/>
    <property type="evidence" value="ECO:0007669"/>
    <property type="project" value="UniProtKB-KW"/>
</dbReference>
<evidence type="ECO:0000256" key="13">
    <source>
        <dbReference type="SAM" id="Phobius"/>
    </source>
</evidence>
<evidence type="ECO:0000256" key="9">
    <source>
        <dbReference type="ARBA" id="ARBA00023180"/>
    </source>
</evidence>
<dbReference type="InterPro" id="IPR008271">
    <property type="entry name" value="Ser/Thr_kinase_AS"/>
</dbReference>
<organism evidence="17 18">
    <name type="scientific">Lupinus luteus</name>
    <name type="common">European yellow lupine</name>
    <dbReference type="NCBI Taxonomy" id="3873"/>
    <lineage>
        <taxon>Eukaryota</taxon>
        <taxon>Viridiplantae</taxon>
        <taxon>Streptophyta</taxon>
        <taxon>Embryophyta</taxon>
        <taxon>Tracheophyta</taxon>
        <taxon>Spermatophyta</taxon>
        <taxon>Magnoliopsida</taxon>
        <taxon>eudicotyledons</taxon>
        <taxon>Gunneridae</taxon>
        <taxon>Pentapetalae</taxon>
        <taxon>rosids</taxon>
        <taxon>fabids</taxon>
        <taxon>Fabales</taxon>
        <taxon>Fabaceae</taxon>
        <taxon>Papilionoideae</taxon>
        <taxon>50 kb inversion clade</taxon>
        <taxon>genistoids sensu lato</taxon>
        <taxon>core genistoids</taxon>
        <taxon>Genisteae</taxon>
        <taxon>Lupinus</taxon>
    </lineage>
</organism>
<dbReference type="PROSITE" id="PS51910">
    <property type="entry name" value="GH18_2"/>
    <property type="match status" value="1"/>
</dbReference>
<dbReference type="Gene3D" id="1.10.510.10">
    <property type="entry name" value="Transferase(Phosphotransferase) domain 1"/>
    <property type="match status" value="1"/>
</dbReference>
<dbReference type="SUPFAM" id="SSF51445">
    <property type="entry name" value="(Trans)glycosidases"/>
    <property type="match status" value="1"/>
</dbReference>
<dbReference type="Pfam" id="PF00704">
    <property type="entry name" value="Glyco_hydro_18"/>
    <property type="match status" value="1"/>
</dbReference>
<feature type="domain" description="Protein kinase" evidence="15">
    <location>
        <begin position="461"/>
        <end position="737"/>
    </location>
</feature>
<dbReference type="InterPro" id="IPR001245">
    <property type="entry name" value="Ser-Thr/Tyr_kinase_cat_dom"/>
</dbReference>
<dbReference type="PROSITE" id="PS00108">
    <property type="entry name" value="PROTEIN_KINASE_ST"/>
    <property type="match status" value="1"/>
</dbReference>
<dbReference type="FunFam" id="3.30.200.20:FF:000195">
    <property type="entry name" value="G-type lectin S-receptor-like serine/threonine-protein kinase"/>
    <property type="match status" value="1"/>
</dbReference>
<dbReference type="CDD" id="cd02879">
    <property type="entry name" value="GH18_plant_chitinase_class_V"/>
    <property type="match status" value="1"/>
</dbReference>
<keyword evidence="2" id="KW-0723">Serine/threonine-protein kinase</keyword>
<evidence type="ECO:0000256" key="6">
    <source>
        <dbReference type="ARBA" id="ARBA00022777"/>
    </source>
</evidence>
<dbReference type="Pfam" id="PF07714">
    <property type="entry name" value="PK_Tyr_Ser-Thr"/>
    <property type="match status" value="1"/>
</dbReference>
<evidence type="ECO:0000256" key="14">
    <source>
        <dbReference type="SAM" id="SignalP"/>
    </source>
</evidence>
<dbReference type="InterPro" id="IPR000719">
    <property type="entry name" value="Prot_kinase_dom"/>
</dbReference>
<proteinExistence type="predicted"/>
<evidence type="ECO:0000256" key="7">
    <source>
        <dbReference type="ARBA" id="ARBA00022840"/>
    </source>
</evidence>
<dbReference type="SMART" id="SM00220">
    <property type="entry name" value="S_TKc"/>
    <property type="match status" value="1"/>
</dbReference>
<dbReference type="PANTHER" id="PTHR27002:SF1077">
    <property type="entry name" value="CYSTEINE-RICH RECEPTOR-LIKE PROTEIN KINASE 4"/>
    <property type="match status" value="1"/>
</dbReference>
<dbReference type="EC" id="2.7.11.1" evidence="1"/>
<feature type="compositionally biased region" description="Basic and acidic residues" evidence="12">
    <location>
        <begin position="745"/>
        <end position="760"/>
    </location>
</feature>
<evidence type="ECO:0000313" key="17">
    <source>
        <dbReference type="EMBL" id="CAL0325643.1"/>
    </source>
</evidence>
<dbReference type="Gene3D" id="3.30.200.20">
    <property type="entry name" value="Phosphorylase Kinase, domain 1"/>
    <property type="match status" value="1"/>
</dbReference>
<evidence type="ECO:0000259" key="16">
    <source>
        <dbReference type="PROSITE" id="PS51910"/>
    </source>
</evidence>
<feature type="signal peptide" evidence="14">
    <location>
        <begin position="1"/>
        <end position="20"/>
    </location>
</feature>
<dbReference type="SUPFAM" id="SSF54556">
    <property type="entry name" value="Chitinase insertion domain"/>
    <property type="match status" value="1"/>
</dbReference>
<dbReference type="InterPro" id="IPR017853">
    <property type="entry name" value="GH"/>
</dbReference>
<keyword evidence="9" id="KW-0325">Glycoprotein</keyword>
<dbReference type="Gene3D" id="3.20.20.80">
    <property type="entry name" value="Glycosidases"/>
    <property type="match status" value="1"/>
</dbReference>
<evidence type="ECO:0000256" key="1">
    <source>
        <dbReference type="ARBA" id="ARBA00012513"/>
    </source>
</evidence>
<dbReference type="SUPFAM" id="SSF56112">
    <property type="entry name" value="Protein kinase-like (PK-like)"/>
    <property type="match status" value="1"/>
</dbReference>
<evidence type="ECO:0000256" key="11">
    <source>
        <dbReference type="ARBA" id="ARBA00048679"/>
    </source>
</evidence>
<comment type="catalytic activity">
    <reaction evidence="10">
        <text>L-threonyl-[protein] + ATP = O-phospho-L-threonyl-[protein] + ADP + H(+)</text>
        <dbReference type="Rhea" id="RHEA:46608"/>
        <dbReference type="Rhea" id="RHEA-COMP:11060"/>
        <dbReference type="Rhea" id="RHEA-COMP:11605"/>
        <dbReference type="ChEBI" id="CHEBI:15378"/>
        <dbReference type="ChEBI" id="CHEBI:30013"/>
        <dbReference type="ChEBI" id="CHEBI:30616"/>
        <dbReference type="ChEBI" id="CHEBI:61977"/>
        <dbReference type="ChEBI" id="CHEBI:456216"/>
        <dbReference type="EC" id="2.7.11.1"/>
    </reaction>
</comment>
<keyword evidence="13" id="KW-1133">Transmembrane helix</keyword>
<feature type="domain" description="GH18" evidence="16">
    <location>
        <begin position="40"/>
        <end position="383"/>
    </location>
</feature>
<dbReference type="InterPro" id="IPR011009">
    <property type="entry name" value="Kinase-like_dom_sf"/>
</dbReference>
<evidence type="ECO:0000256" key="8">
    <source>
        <dbReference type="ARBA" id="ARBA00023157"/>
    </source>
</evidence>
<feature type="compositionally biased region" description="Polar residues" evidence="12">
    <location>
        <begin position="761"/>
        <end position="775"/>
    </location>
</feature>
<keyword evidence="18" id="KW-1185">Reference proteome</keyword>
<gene>
    <name evidence="17" type="ORF">LLUT_LOCUS26703</name>
</gene>
<keyword evidence="7" id="KW-0067">ATP-binding</keyword>
<evidence type="ECO:0000256" key="3">
    <source>
        <dbReference type="ARBA" id="ARBA00022679"/>
    </source>
</evidence>
<feature type="chain" id="PRO_5043483291" description="non-specific serine/threonine protein kinase" evidence="14">
    <location>
        <begin position="21"/>
        <end position="775"/>
    </location>
</feature>
<evidence type="ECO:0000259" key="15">
    <source>
        <dbReference type="PROSITE" id="PS50011"/>
    </source>
</evidence>
<comment type="catalytic activity">
    <reaction evidence="11">
        <text>L-seryl-[protein] + ATP = O-phospho-L-seryl-[protein] + ADP + H(+)</text>
        <dbReference type="Rhea" id="RHEA:17989"/>
        <dbReference type="Rhea" id="RHEA-COMP:9863"/>
        <dbReference type="Rhea" id="RHEA-COMP:11604"/>
        <dbReference type="ChEBI" id="CHEBI:15378"/>
        <dbReference type="ChEBI" id="CHEBI:29999"/>
        <dbReference type="ChEBI" id="CHEBI:30616"/>
        <dbReference type="ChEBI" id="CHEBI:83421"/>
        <dbReference type="ChEBI" id="CHEBI:456216"/>
        <dbReference type="EC" id="2.7.11.1"/>
    </reaction>
</comment>
<evidence type="ECO:0000256" key="5">
    <source>
        <dbReference type="ARBA" id="ARBA00022741"/>
    </source>
</evidence>
<keyword evidence="13" id="KW-0472">Membrane</keyword>
<dbReference type="PROSITE" id="PS50011">
    <property type="entry name" value="PROTEIN_KINASE_DOM"/>
    <property type="match status" value="1"/>
</dbReference>
<dbReference type="GO" id="GO:0004674">
    <property type="term" value="F:protein serine/threonine kinase activity"/>
    <property type="evidence" value="ECO:0007669"/>
    <property type="project" value="UniProtKB-KW"/>
</dbReference>
<dbReference type="PANTHER" id="PTHR27002">
    <property type="entry name" value="RECEPTOR-LIKE SERINE/THREONINE-PROTEIN KINASE SD1-8"/>
    <property type="match status" value="1"/>
</dbReference>
<protein>
    <recommendedName>
        <fullName evidence="1">non-specific serine/threonine protein kinase</fullName>
        <ecNumber evidence="1">2.7.11.1</ecNumber>
    </recommendedName>
</protein>
<comment type="caution">
    <text evidence="17">The sequence shown here is derived from an EMBL/GenBank/DDBJ whole genome shotgun (WGS) entry which is preliminary data.</text>
</comment>
<keyword evidence="5" id="KW-0547">Nucleotide-binding</keyword>
<dbReference type="Proteomes" id="UP001497480">
    <property type="component" value="Unassembled WGS sequence"/>
</dbReference>
<evidence type="ECO:0000313" key="18">
    <source>
        <dbReference type="Proteomes" id="UP001497480"/>
    </source>
</evidence>
<dbReference type="GO" id="GO:0005975">
    <property type="term" value="P:carbohydrate metabolic process"/>
    <property type="evidence" value="ECO:0007669"/>
    <property type="project" value="InterPro"/>
</dbReference>
<reference evidence="17 18" key="1">
    <citation type="submission" date="2024-03" db="EMBL/GenBank/DDBJ databases">
        <authorList>
            <person name="Martinez-Hernandez J."/>
        </authorList>
    </citation>
    <scope>NUCLEOTIDE SEQUENCE [LARGE SCALE GENOMIC DNA]</scope>
</reference>
<dbReference type="FunFam" id="3.10.50.10:FF:000015">
    <property type="entry name" value="Chitotriosidase-1"/>
    <property type="match status" value="1"/>
</dbReference>
<dbReference type="Gene3D" id="3.10.50.10">
    <property type="match status" value="1"/>
</dbReference>
<feature type="transmembrane region" description="Helical" evidence="13">
    <location>
        <begin position="388"/>
        <end position="412"/>
    </location>
</feature>
<keyword evidence="6" id="KW-0418">Kinase</keyword>
<keyword evidence="3" id="KW-0808">Transferase</keyword>
<dbReference type="InterPro" id="IPR001223">
    <property type="entry name" value="Glyco_hydro18_cat"/>
</dbReference>
<dbReference type="CDD" id="cd14066">
    <property type="entry name" value="STKc_IRAK"/>
    <property type="match status" value="1"/>
</dbReference>
<dbReference type="GO" id="GO:0005886">
    <property type="term" value="C:plasma membrane"/>
    <property type="evidence" value="ECO:0007669"/>
    <property type="project" value="TreeGrafter"/>
</dbReference>
<keyword evidence="13" id="KW-0812">Transmembrane</keyword>
<dbReference type="InterPro" id="IPR029070">
    <property type="entry name" value="Chitinase_insertion_sf"/>
</dbReference>
<evidence type="ECO:0000256" key="2">
    <source>
        <dbReference type="ARBA" id="ARBA00022527"/>
    </source>
</evidence>
<dbReference type="AlphaFoldDB" id="A0AAV1XWP9"/>
<sequence length="775" mass="87402">MLLRCCTGKLPSMLSRVVVALVLSHLLIYEEVQLLEAQSWVQGGYWFYGSEFPVSDINSALYTHLICAFADVNSSSYELSIPSTDEKKFSSFTSTLKLKNPSISTLLSIAGGNANYSVMSFMVSSVSSRKSFIQSSIRVARLYGFQGLDLSWVSANSSSDMNNMGRLFEEWRKAAKSEATNSTNPEMILTAALPYRPDSDFASYPVESIRINLNWIHVLAYDYYSPEWTNFTAAHAALYDPSSDVNTDFGIRKWINSGVPASKLVLSLPFYGYAWKLRNPEDKAVGAPATGPAITEGGDMSYKDIKDYVQRYGGGTEFYNATYVVNYYTIGSSWIGFDDVQVVKIKVSYARGKKLLGYVVWQIPYDDDNWVLSSAAAEQVDNNGHRNWRLLVIILTTTSISVLLLGITIYYLRRRLLKSKGMTNEAREDRPSKEAAGHFHGNAPDLQVFSFLDIEVATNSFSVENKLGQGGYGPVYKGILLDGKEVAAKKLSAASTQGFEEFQNEVTLTARLQHVNLVRLLGFCIERQEQMLIYEYMPNKSLDFYLFDPIRCYLLNWSKRVAIIEGVTQGLLYLQEYSRLTIIHRDIKASNILLDNEMKPKISDFGMARIFTKEDPEANTDKIVGTYGYVPPEYVKKGLYSTKSDVYSFGILLLQIVSGRKTARFYGEQENLNLMEYAYNLWKEGKYMEFVDPSLDDTSSPCKLLRCMHIALLCVQEDANDRPPMLEICSMLRNETILEFPKKPAFSKEKDVQEPNKQEAETSVNDATISQLVAR</sequence>
<evidence type="ECO:0000256" key="10">
    <source>
        <dbReference type="ARBA" id="ARBA00047899"/>
    </source>
</evidence>
<evidence type="ECO:0000256" key="4">
    <source>
        <dbReference type="ARBA" id="ARBA00022729"/>
    </source>
</evidence>
<dbReference type="GO" id="GO:0008061">
    <property type="term" value="F:chitin binding"/>
    <property type="evidence" value="ECO:0007669"/>
    <property type="project" value="InterPro"/>
</dbReference>
<keyword evidence="4 14" id="KW-0732">Signal</keyword>
<accession>A0AAV1XWP9</accession>
<keyword evidence="8" id="KW-1015">Disulfide bond</keyword>
<dbReference type="InterPro" id="IPR011583">
    <property type="entry name" value="Chitinase_II/V-like_cat"/>
</dbReference>
<dbReference type="SMART" id="SM00636">
    <property type="entry name" value="Glyco_18"/>
    <property type="match status" value="1"/>
</dbReference>
<dbReference type="EMBL" id="CAXHTB010000018">
    <property type="protein sequence ID" value="CAL0325643.1"/>
    <property type="molecule type" value="Genomic_DNA"/>
</dbReference>
<feature type="region of interest" description="Disordered" evidence="12">
    <location>
        <begin position="745"/>
        <end position="775"/>
    </location>
</feature>